<dbReference type="GO" id="GO:0046872">
    <property type="term" value="F:metal ion binding"/>
    <property type="evidence" value="ECO:0007669"/>
    <property type="project" value="UniProtKB-UniRule"/>
</dbReference>
<dbReference type="AlphaFoldDB" id="C9Y774"/>
<comment type="caution">
    <text evidence="6">Lacks conserved residue(s) required for the propagation of feature annotation.</text>
</comment>
<dbReference type="PANTHER" id="PTHR20275">
    <property type="entry name" value="NAD KINASE"/>
    <property type="match status" value="1"/>
</dbReference>
<comment type="cofactor">
    <cofactor evidence="6">
        <name>a divalent metal cation</name>
        <dbReference type="ChEBI" id="CHEBI:60240"/>
    </cofactor>
</comment>
<evidence type="ECO:0000256" key="5">
    <source>
        <dbReference type="ARBA" id="ARBA00047925"/>
    </source>
</evidence>
<dbReference type="InterPro" id="IPR016064">
    <property type="entry name" value="NAD/diacylglycerol_kinase_sf"/>
</dbReference>
<comment type="similarity">
    <text evidence="6">Belongs to the NAD kinase family.</text>
</comment>
<dbReference type="GO" id="GO:0005524">
    <property type="term" value="F:ATP binding"/>
    <property type="evidence" value="ECO:0007669"/>
    <property type="project" value="UniProtKB-KW"/>
</dbReference>
<feature type="binding site" evidence="6">
    <location>
        <begin position="218"/>
        <end position="223"/>
    </location>
    <ligand>
        <name>NAD(+)</name>
        <dbReference type="ChEBI" id="CHEBI:57540"/>
    </ligand>
</feature>
<dbReference type="GO" id="GO:0051287">
    <property type="term" value="F:NAD binding"/>
    <property type="evidence" value="ECO:0007669"/>
    <property type="project" value="UniProtKB-ARBA"/>
</dbReference>
<dbReference type="EMBL" id="FN543103">
    <property type="protein sequence ID" value="CBA26835.1"/>
    <property type="molecule type" value="Genomic_DNA"/>
</dbReference>
<sequence length="321" mass="34887">MNILERSSSMPVILVTYLVSNLRMLSQFRHVALIGKYQTTGTSAAGASSRKSLDEIAHYLMDQGCEVVIEADTAANTGLSNYTTMDVDGIGTHCDLALVVGGDGTMLGIGRQLARYQVPLIGINSGRLGFITDIRFEQYKTTLAPMLAGHYEVDDRALMRARVMRDGHCVFEAEAMNDVVVNRGATSGMVELRVEVDGHFVANQRADGLIIASPTGSTAYAMSAGGPLLHPSIAAWVMVPIAPHTLSNRPIALADSARIAIEIVAGRDASANFDMQSLASLMHGDRIEVTRSQHKVRFLHPKGWTYFDTLRQKMHWNEGVA</sequence>
<dbReference type="Pfam" id="PF01513">
    <property type="entry name" value="NAD_kinase"/>
    <property type="match status" value="1"/>
</dbReference>
<comment type="function">
    <text evidence="6">Involved in the regulation of the intracellular balance of NAD and NADP, and is a key enzyme in the biosynthesis of NADP. Catalyzes specifically the phosphorylation on 2'-hydroxyl of the adenosine moiety of NAD to yield NADP.</text>
</comment>
<accession>C9Y774</accession>
<dbReference type="InterPro" id="IPR002504">
    <property type="entry name" value="NADK"/>
</dbReference>
<keyword evidence="6" id="KW-0963">Cytoplasm</keyword>
<keyword evidence="1 6" id="KW-0808">Transferase</keyword>
<proteinExistence type="inferred from homology"/>
<dbReference type="NCBIfam" id="NF002561">
    <property type="entry name" value="PRK02155.1"/>
    <property type="match status" value="1"/>
</dbReference>
<dbReference type="InterPro" id="IPR017437">
    <property type="entry name" value="ATP-NAD_kinase_PpnK-typ_C"/>
</dbReference>
<comment type="subcellular location">
    <subcellularLocation>
        <location evidence="6">Cytoplasm</location>
    </subcellularLocation>
</comment>
<reference evidence="7" key="1">
    <citation type="journal article" date="2010" name="Nature">
        <title>The Dynamic genome of Hydra.</title>
        <authorList>
            <person name="Chapman J.A."/>
            <person name="Kirkness E.F."/>
            <person name="Simakov O."/>
            <person name="Hampson S.E."/>
            <person name="Mitros T."/>
            <person name="Weinmaier T."/>
            <person name="Rattei T."/>
            <person name="Balasubramanian P.G."/>
            <person name="Borman J."/>
            <person name="Busam D."/>
            <person name="Disbennett K."/>
            <person name="Pfannkoch C."/>
            <person name="Sumin N."/>
            <person name="Sutton G."/>
            <person name="Viswanathan L."/>
            <person name="Walenz B."/>
            <person name="Goodstein D.M."/>
            <person name="Hellsten U."/>
            <person name="Kawashima T."/>
            <person name="Prochnik S.E."/>
            <person name="Putnam N.H."/>
            <person name="Shu S."/>
            <person name="Blumberg B."/>
            <person name="Dana C.E."/>
            <person name="Gee L."/>
            <person name="Kibler D.F."/>
            <person name="Law L."/>
            <person name="Lindgens D."/>
            <person name="Martinez D.E."/>
            <person name="Peng J."/>
            <person name="Wigge P.A."/>
            <person name="Bertulat B."/>
            <person name="Guder C."/>
            <person name="Nakamura Y."/>
            <person name="Ozbek S."/>
            <person name="Watanabe H."/>
            <person name="Khalturin K."/>
            <person name="Hemmrich G."/>
            <person name="Franke A."/>
            <person name="Augustin R."/>
            <person name="Fraune S."/>
            <person name="Hayakawa E."/>
            <person name="Hayakawa S."/>
            <person name="Hirose M."/>
            <person name="Hwang J."/>
            <person name="Ikeo K."/>
            <person name="Nishimiya-Fujisawa C."/>
            <person name="Ogura A."/>
            <person name="Takahashi T."/>
            <person name="Steinmetz P.R."/>
            <person name="Zhang X."/>
            <person name="Aufschnaiter R."/>
            <person name="Eder M.K."/>
            <person name="Gorny A.K."/>
            <person name="Salvenmoser W."/>
            <person name="Heimberg A.M."/>
            <person name="Wheeler B.M."/>
            <person name="Peterson K.J."/>
            <person name="Boettger A."/>
            <person name="Tischler P."/>
            <person name="Wolf A."/>
            <person name="Gojobori T."/>
            <person name="Remington K.A."/>
            <person name="Strausberg R.L."/>
            <person name="Venter J."/>
            <person name="Technau U."/>
            <person name="Hobmayer B."/>
            <person name="Bosch T.C."/>
            <person name="Holstein T.W."/>
            <person name="Fujisawa T."/>
            <person name="Bode H.R."/>
            <person name="David C.N."/>
            <person name="Rokhsar D.S."/>
            <person name="Steele R.E."/>
        </authorList>
    </citation>
    <scope>NUCLEOTIDE SEQUENCE</scope>
</reference>
<evidence type="ECO:0000256" key="4">
    <source>
        <dbReference type="ARBA" id="ARBA00023027"/>
    </source>
</evidence>
<dbReference type="GO" id="GO:0019674">
    <property type="term" value="P:NAD+ metabolic process"/>
    <property type="evidence" value="ECO:0007669"/>
    <property type="project" value="InterPro"/>
</dbReference>
<keyword evidence="3 6" id="KW-0521">NADP</keyword>
<protein>
    <recommendedName>
        <fullName evidence="6">NAD kinase</fullName>
        <ecNumber evidence="6">2.7.1.23</ecNumber>
    </recommendedName>
    <alternativeName>
        <fullName evidence="6">ATP-dependent NAD kinase</fullName>
    </alternativeName>
</protein>
<feature type="binding site" evidence="6">
    <location>
        <position position="207"/>
    </location>
    <ligand>
        <name>NAD(+)</name>
        <dbReference type="ChEBI" id="CHEBI:57540"/>
    </ligand>
</feature>
<name>C9Y774_CURXX</name>
<evidence type="ECO:0000256" key="6">
    <source>
        <dbReference type="HAMAP-Rule" id="MF_00361"/>
    </source>
</evidence>
<feature type="binding site" evidence="6">
    <location>
        <position position="205"/>
    </location>
    <ligand>
        <name>NAD(+)</name>
        <dbReference type="ChEBI" id="CHEBI:57540"/>
    </ligand>
</feature>
<keyword evidence="4 6" id="KW-0520">NAD</keyword>
<evidence type="ECO:0000256" key="2">
    <source>
        <dbReference type="ARBA" id="ARBA00022777"/>
    </source>
</evidence>
<keyword evidence="2 6" id="KW-0418">Kinase</keyword>
<dbReference type="HAMAP" id="MF_00361">
    <property type="entry name" value="NAD_kinase"/>
    <property type="match status" value="1"/>
</dbReference>
<dbReference type="PANTHER" id="PTHR20275:SF0">
    <property type="entry name" value="NAD KINASE"/>
    <property type="match status" value="1"/>
</dbReference>
<keyword evidence="6" id="KW-0547">Nucleotide-binding</keyword>
<keyword evidence="6" id="KW-0067">ATP-binding</keyword>
<dbReference type="GO" id="GO:0003951">
    <property type="term" value="F:NAD+ kinase activity"/>
    <property type="evidence" value="ECO:0007669"/>
    <property type="project" value="UniProtKB-UniRule"/>
</dbReference>
<dbReference type="InterPro" id="IPR017438">
    <property type="entry name" value="ATP-NAD_kinase_N"/>
</dbReference>
<dbReference type="GO" id="GO:0006741">
    <property type="term" value="P:NADP+ biosynthetic process"/>
    <property type="evidence" value="ECO:0007669"/>
    <property type="project" value="UniProtKB-UniRule"/>
</dbReference>
<dbReference type="EC" id="2.7.1.23" evidence="6"/>
<feature type="binding site" evidence="6">
    <location>
        <begin position="177"/>
        <end position="178"/>
    </location>
    <ligand>
        <name>NAD(+)</name>
        <dbReference type="ChEBI" id="CHEBI:57540"/>
    </ligand>
</feature>
<dbReference type="Gene3D" id="2.60.200.30">
    <property type="entry name" value="Probable inorganic polyphosphate/atp-NAD kinase, domain 2"/>
    <property type="match status" value="1"/>
</dbReference>
<evidence type="ECO:0000256" key="3">
    <source>
        <dbReference type="ARBA" id="ARBA00022857"/>
    </source>
</evidence>
<feature type="active site" description="Proton acceptor" evidence="6">
    <location>
        <position position="103"/>
    </location>
</feature>
<dbReference type="SUPFAM" id="SSF111331">
    <property type="entry name" value="NAD kinase/diacylglycerol kinase-like"/>
    <property type="match status" value="1"/>
</dbReference>
<dbReference type="Gene3D" id="3.40.50.10330">
    <property type="entry name" value="Probable inorganic polyphosphate/atp-NAD kinase, domain 1"/>
    <property type="match status" value="1"/>
</dbReference>
<dbReference type="GO" id="GO:0005737">
    <property type="term" value="C:cytoplasm"/>
    <property type="evidence" value="ECO:0007669"/>
    <property type="project" value="UniProtKB-SubCell"/>
</dbReference>
<dbReference type="Pfam" id="PF20143">
    <property type="entry name" value="NAD_kinase_C"/>
    <property type="match status" value="1"/>
</dbReference>
<gene>
    <name evidence="6" type="primary">nadK</name>
    <name evidence="7" type="ORF">Csp_G38620</name>
</gene>
<feature type="binding site" evidence="6">
    <location>
        <position position="276"/>
    </location>
    <ligand>
        <name>NAD(+)</name>
        <dbReference type="ChEBI" id="CHEBI:57540"/>
    </ligand>
</feature>
<feature type="binding site" evidence="6">
    <location>
        <begin position="103"/>
        <end position="104"/>
    </location>
    <ligand>
        <name>NAD(+)</name>
        <dbReference type="ChEBI" id="CHEBI:57540"/>
    </ligand>
</feature>
<organism evidence="7">
    <name type="scientific">Curvibacter symbiont subsp. Hydra magnipapillata</name>
    <dbReference type="NCBI Taxonomy" id="667019"/>
    <lineage>
        <taxon>Bacteria</taxon>
        <taxon>Pseudomonadati</taxon>
        <taxon>Pseudomonadota</taxon>
        <taxon>Betaproteobacteria</taxon>
        <taxon>Burkholderiales</taxon>
        <taxon>Comamonadaceae</taxon>
        <taxon>Curvibacter</taxon>
    </lineage>
</organism>
<evidence type="ECO:0000256" key="1">
    <source>
        <dbReference type="ARBA" id="ARBA00022679"/>
    </source>
</evidence>
<evidence type="ECO:0000313" key="7">
    <source>
        <dbReference type="EMBL" id="CBA26835.1"/>
    </source>
</evidence>
<comment type="catalytic activity">
    <reaction evidence="5 6">
        <text>NAD(+) + ATP = ADP + NADP(+) + H(+)</text>
        <dbReference type="Rhea" id="RHEA:18629"/>
        <dbReference type="ChEBI" id="CHEBI:15378"/>
        <dbReference type="ChEBI" id="CHEBI:30616"/>
        <dbReference type="ChEBI" id="CHEBI:57540"/>
        <dbReference type="ChEBI" id="CHEBI:58349"/>
        <dbReference type="ChEBI" id="CHEBI:456216"/>
        <dbReference type="EC" id="2.7.1.23"/>
    </reaction>
</comment>
<feature type="binding site" evidence="6">
    <location>
        <position position="242"/>
    </location>
    <ligand>
        <name>NAD(+)</name>
        <dbReference type="ChEBI" id="CHEBI:57540"/>
    </ligand>
</feature>